<dbReference type="Proteomes" id="UP001152888">
    <property type="component" value="Unassembled WGS sequence"/>
</dbReference>
<sequence>MNCSYEKEQERLRRLWEEIESSDEVADDDEDEGNLIEDIVEKREDSNSEQEAESDRELKNDEEAERDVESQPYFTGKDGITQ</sequence>
<evidence type="ECO:0000313" key="3">
    <source>
        <dbReference type="Proteomes" id="UP001152888"/>
    </source>
</evidence>
<evidence type="ECO:0000313" key="2">
    <source>
        <dbReference type="EMBL" id="CAH2007945.1"/>
    </source>
</evidence>
<protein>
    <submittedName>
        <fullName evidence="2">Uncharacterized protein</fullName>
    </submittedName>
</protein>
<feature type="compositionally biased region" description="Acidic residues" evidence="1">
    <location>
        <begin position="20"/>
        <end position="35"/>
    </location>
</feature>
<gene>
    <name evidence="2" type="ORF">ACAOBT_LOCUS29916</name>
</gene>
<accession>A0A9P0LY20</accession>
<organism evidence="2 3">
    <name type="scientific">Acanthoscelides obtectus</name>
    <name type="common">Bean weevil</name>
    <name type="synonym">Bruchus obtectus</name>
    <dbReference type="NCBI Taxonomy" id="200917"/>
    <lineage>
        <taxon>Eukaryota</taxon>
        <taxon>Metazoa</taxon>
        <taxon>Ecdysozoa</taxon>
        <taxon>Arthropoda</taxon>
        <taxon>Hexapoda</taxon>
        <taxon>Insecta</taxon>
        <taxon>Pterygota</taxon>
        <taxon>Neoptera</taxon>
        <taxon>Endopterygota</taxon>
        <taxon>Coleoptera</taxon>
        <taxon>Polyphaga</taxon>
        <taxon>Cucujiformia</taxon>
        <taxon>Chrysomeloidea</taxon>
        <taxon>Chrysomelidae</taxon>
        <taxon>Bruchinae</taxon>
        <taxon>Bruchini</taxon>
        <taxon>Acanthoscelides</taxon>
    </lineage>
</organism>
<proteinExistence type="predicted"/>
<feature type="region of interest" description="Disordered" evidence="1">
    <location>
        <begin position="20"/>
        <end position="82"/>
    </location>
</feature>
<keyword evidence="3" id="KW-1185">Reference proteome</keyword>
<reference evidence="2" key="1">
    <citation type="submission" date="2022-03" db="EMBL/GenBank/DDBJ databases">
        <authorList>
            <person name="Sayadi A."/>
        </authorList>
    </citation>
    <scope>NUCLEOTIDE SEQUENCE</scope>
</reference>
<name>A0A9P0LY20_ACAOB</name>
<dbReference type="EMBL" id="CAKOFQ010007773">
    <property type="protein sequence ID" value="CAH2007945.1"/>
    <property type="molecule type" value="Genomic_DNA"/>
</dbReference>
<comment type="caution">
    <text evidence="2">The sequence shown here is derived from an EMBL/GenBank/DDBJ whole genome shotgun (WGS) entry which is preliminary data.</text>
</comment>
<evidence type="ECO:0000256" key="1">
    <source>
        <dbReference type="SAM" id="MobiDB-lite"/>
    </source>
</evidence>
<dbReference type="AlphaFoldDB" id="A0A9P0LY20"/>